<dbReference type="InterPro" id="IPR047057">
    <property type="entry name" value="MerR_fam"/>
</dbReference>
<keyword evidence="1" id="KW-0678">Repressor</keyword>
<evidence type="ECO:0000256" key="4">
    <source>
        <dbReference type="ARBA" id="ARBA00023163"/>
    </source>
</evidence>
<evidence type="ECO:0000256" key="2">
    <source>
        <dbReference type="ARBA" id="ARBA00023015"/>
    </source>
</evidence>
<proteinExistence type="predicted"/>
<evidence type="ECO:0000256" key="3">
    <source>
        <dbReference type="ARBA" id="ARBA00023125"/>
    </source>
</evidence>
<dbReference type="Gene3D" id="1.10.1660.10">
    <property type="match status" value="1"/>
</dbReference>
<keyword evidence="3 6" id="KW-0238">DNA-binding</keyword>
<dbReference type="AlphaFoldDB" id="A0A7W5GCC7"/>
<evidence type="ECO:0000313" key="7">
    <source>
        <dbReference type="Proteomes" id="UP000518605"/>
    </source>
</evidence>
<dbReference type="RefSeq" id="WP_183566280.1">
    <property type="nucleotide sequence ID" value="NZ_CBCSLB010000012.1"/>
</dbReference>
<dbReference type="EMBL" id="JACHXW010000012">
    <property type="protein sequence ID" value="MBB3153882.1"/>
    <property type="molecule type" value="Genomic_DNA"/>
</dbReference>
<organism evidence="6 7">
    <name type="scientific">Paenibacillus endophyticus</name>
    <dbReference type="NCBI Taxonomy" id="1294268"/>
    <lineage>
        <taxon>Bacteria</taxon>
        <taxon>Bacillati</taxon>
        <taxon>Bacillota</taxon>
        <taxon>Bacilli</taxon>
        <taxon>Bacillales</taxon>
        <taxon>Paenibacillaceae</taxon>
        <taxon>Paenibacillus</taxon>
    </lineage>
</organism>
<sequence>MEYTIKNVAEKFNIAAHTLRYYEREGLLPPVHRLENGRRIYSETDLMRIQMICCMRETGMSIDAIKHYNMLNLLGEDTLPERRQIIFHQKEIVEKHINEYQKYFELLTQKLHYYDSLDAQIREKGRP</sequence>
<dbReference type="InterPro" id="IPR009061">
    <property type="entry name" value="DNA-bd_dom_put_sf"/>
</dbReference>
<evidence type="ECO:0000256" key="1">
    <source>
        <dbReference type="ARBA" id="ARBA00022491"/>
    </source>
</evidence>
<gene>
    <name evidence="6" type="ORF">FHS16_003957</name>
</gene>
<dbReference type="Proteomes" id="UP000518605">
    <property type="component" value="Unassembled WGS sequence"/>
</dbReference>
<dbReference type="SMART" id="SM00422">
    <property type="entry name" value="HTH_MERR"/>
    <property type="match status" value="1"/>
</dbReference>
<name>A0A7W5GCC7_9BACL</name>
<feature type="domain" description="HTH merR-type" evidence="5">
    <location>
        <begin position="1"/>
        <end position="71"/>
    </location>
</feature>
<dbReference type="PANTHER" id="PTHR30204:SF69">
    <property type="entry name" value="MERR-FAMILY TRANSCRIPTIONAL REGULATOR"/>
    <property type="match status" value="1"/>
</dbReference>
<dbReference type="PROSITE" id="PS50937">
    <property type="entry name" value="HTH_MERR_2"/>
    <property type="match status" value="1"/>
</dbReference>
<keyword evidence="4" id="KW-0804">Transcription</keyword>
<comment type="caution">
    <text evidence="6">The sequence shown here is derived from an EMBL/GenBank/DDBJ whole genome shotgun (WGS) entry which is preliminary data.</text>
</comment>
<protein>
    <submittedName>
        <fullName evidence="6">DNA-binding transcriptional MerR regulator</fullName>
    </submittedName>
</protein>
<evidence type="ECO:0000259" key="5">
    <source>
        <dbReference type="PROSITE" id="PS50937"/>
    </source>
</evidence>
<reference evidence="6 7" key="1">
    <citation type="submission" date="2020-08" db="EMBL/GenBank/DDBJ databases">
        <title>Genomic Encyclopedia of Type Strains, Phase III (KMG-III): the genomes of soil and plant-associated and newly described type strains.</title>
        <authorList>
            <person name="Whitman W."/>
        </authorList>
    </citation>
    <scope>NUCLEOTIDE SEQUENCE [LARGE SCALE GENOMIC DNA]</scope>
    <source>
        <strain evidence="6 7">CECT 8234</strain>
    </source>
</reference>
<accession>A0A7W5GCC7</accession>
<dbReference type="PANTHER" id="PTHR30204">
    <property type="entry name" value="REDOX-CYCLING DRUG-SENSING TRANSCRIPTIONAL ACTIVATOR SOXR"/>
    <property type="match status" value="1"/>
</dbReference>
<dbReference type="GO" id="GO:0003677">
    <property type="term" value="F:DNA binding"/>
    <property type="evidence" value="ECO:0007669"/>
    <property type="project" value="UniProtKB-KW"/>
</dbReference>
<dbReference type="GO" id="GO:0003700">
    <property type="term" value="F:DNA-binding transcription factor activity"/>
    <property type="evidence" value="ECO:0007669"/>
    <property type="project" value="InterPro"/>
</dbReference>
<keyword evidence="7" id="KW-1185">Reference proteome</keyword>
<evidence type="ECO:0000313" key="6">
    <source>
        <dbReference type="EMBL" id="MBB3153882.1"/>
    </source>
</evidence>
<dbReference type="InterPro" id="IPR000551">
    <property type="entry name" value="MerR-type_HTH_dom"/>
</dbReference>
<dbReference type="CDD" id="cd01109">
    <property type="entry name" value="HTH_YyaN"/>
    <property type="match status" value="1"/>
</dbReference>
<dbReference type="Pfam" id="PF13411">
    <property type="entry name" value="MerR_1"/>
    <property type="match status" value="1"/>
</dbReference>
<keyword evidence="2" id="KW-0805">Transcription regulation</keyword>
<dbReference type="SUPFAM" id="SSF46955">
    <property type="entry name" value="Putative DNA-binding domain"/>
    <property type="match status" value="1"/>
</dbReference>
<dbReference type="PRINTS" id="PR00040">
    <property type="entry name" value="HTHMERR"/>
</dbReference>